<dbReference type="EMBL" id="CP097635">
    <property type="protein sequence ID" value="URI07948.1"/>
    <property type="molecule type" value="Genomic_DNA"/>
</dbReference>
<dbReference type="SUPFAM" id="SSF50249">
    <property type="entry name" value="Nucleic acid-binding proteins"/>
    <property type="match status" value="1"/>
</dbReference>
<evidence type="ECO:0000256" key="1">
    <source>
        <dbReference type="ARBA" id="ARBA00023125"/>
    </source>
</evidence>
<sequence length="135" mass="15053">MSPVQITQRHAHLAGPVLLDQIPTTDGPRARATFTALSQRRRSKTDQKDPPVAIRWTLWGALADHAAKYLGRGSHVNVVGHLHNHRNTAEDGRTVHTFVFTADEIDFLDTKAEADARRERNTFVAELDRAQAAAR</sequence>
<name>A0ABY4S4N5_AQUTE</name>
<dbReference type="Pfam" id="PF00436">
    <property type="entry name" value="SSB"/>
    <property type="match status" value="1"/>
</dbReference>
<dbReference type="RefSeq" id="WP_250196169.1">
    <property type="nucleotide sequence ID" value="NZ_CP097635.1"/>
</dbReference>
<dbReference type="PROSITE" id="PS50935">
    <property type="entry name" value="SSB"/>
    <property type="match status" value="1"/>
</dbReference>
<organism evidence="3 4">
    <name type="scientific">Aquincola tertiaricarbonis</name>
    <dbReference type="NCBI Taxonomy" id="391953"/>
    <lineage>
        <taxon>Bacteria</taxon>
        <taxon>Pseudomonadati</taxon>
        <taxon>Pseudomonadota</taxon>
        <taxon>Betaproteobacteria</taxon>
        <taxon>Burkholderiales</taxon>
        <taxon>Sphaerotilaceae</taxon>
        <taxon>Aquincola</taxon>
    </lineage>
</organism>
<evidence type="ECO:0000313" key="4">
    <source>
        <dbReference type="Proteomes" id="UP001056201"/>
    </source>
</evidence>
<dbReference type="Gene3D" id="2.40.50.140">
    <property type="entry name" value="Nucleic acid-binding proteins"/>
    <property type="match status" value="1"/>
</dbReference>
<keyword evidence="1 2" id="KW-0238">DNA-binding</keyword>
<dbReference type="InterPro" id="IPR012340">
    <property type="entry name" value="NA-bd_OB-fold"/>
</dbReference>
<protein>
    <submittedName>
        <fullName evidence="3">Single-stranded DNA-binding protein</fullName>
    </submittedName>
</protein>
<reference evidence="3" key="1">
    <citation type="submission" date="2022-05" db="EMBL/GenBank/DDBJ databases">
        <title>An RpoN-dependent PEP-CTERM gene is involved in floc formation of an Aquincola tertiaricarbonis strain.</title>
        <authorList>
            <person name="Qiu D."/>
            <person name="Xia M."/>
        </authorList>
    </citation>
    <scope>NUCLEOTIDE SEQUENCE</scope>
    <source>
        <strain evidence="3">RN12</strain>
    </source>
</reference>
<evidence type="ECO:0000256" key="2">
    <source>
        <dbReference type="PROSITE-ProRule" id="PRU00252"/>
    </source>
</evidence>
<evidence type="ECO:0000313" key="3">
    <source>
        <dbReference type="EMBL" id="URI07948.1"/>
    </source>
</evidence>
<proteinExistence type="predicted"/>
<accession>A0ABY4S4N5</accession>
<dbReference type="GO" id="GO:0003677">
    <property type="term" value="F:DNA binding"/>
    <property type="evidence" value="ECO:0007669"/>
    <property type="project" value="UniProtKB-KW"/>
</dbReference>
<dbReference type="Proteomes" id="UP001056201">
    <property type="component" value="Chromosome 1"/>
</dbReference>
<gene>
    <name evidence="3" type="ORF">MW290_05015</name>
</gene>
<keyword evidence="4" id="KW-1185">Reference proteome</keyword>
<dbReference type="CDD" id="cd04496">
    <property type="entry name" value="SSB_OBF"/>
    <property type="match status" value="1"/>
</dbReference>
<dbReference type="InterPro" id="IPR000424">
    <property type="entry name" value="Primosome_PriB/ssb"/>
</dbReference>